<organism evidence="3 4">
    <name type="scientific">Paracoccus tibetensis</name>
    <dbReference type="NCBI Taxonomy" id="336292"/>
    <lineage>
        <taxon>Bacteria</taxon>
        <taxon>Pseudomonadati</taxon>
        <taxon>Pseudomonadota</taxon>
        <taxon>Alphaproteobacteria</taxon>
        <taxon>Rhodobacterales</taxon>
        <taxon>Paracoccaceae</taxon>
        <taxon>Paracoccus</taxon>
    </lineage>
</organism>
<evidence type="ECO:0000256" key="1">
    <source>
        <dbReference type="SAM" id="MobiDB-lite"/>
    </source>
</evidence>
<dbReference type="PANTHER" id="PTHR33608:SF6">
    <property type="entry name" value="BLL2464 PROTEIN"/>
    <property type="match status" value="1"/>
</dbReference>
<dbReference type="EMBL" id="FMVT01000008">
    <property type="protein sequence ID" value="SCY73037.1"/>
    <property type="molecule type" value="Genomic_DNA"/>
</dbReference>
<dbReference type="InterPro" id="IPR002881">
    <property type="entry name" value="DUF58"/>
</dbReference>
<evidence type="ECO:0000313" key="4">
    <source>
        <dbReference type="Proteomes" id="UP000199502"/>
    </source>
</evidence>
<name>A0A1G5IAN6_9RHOB</name>
<dbReference type="PANTHER" id="PTHR33608">
    <property type="entry name" value="BLL2464 PROTEIN"/>
    <property type="match status" value="1"/>
</dbReference>
<dbReference type="Pfam" id="PF01882">
    <property type="entry name" value="DUF58"/>
    <property type="match status" value="1"/>
</dbReference>
<keyword evidence="4" id="KW-1185">Reference proteome</keyword>
<evidence type="ECO:0000313" key="3">
    <source>
        <dbReference type="EMBL" id="SCY73037.1"/>
    </source>
</evidence>
<dbReference type="OrthoDB" id="9794556at2"/>
<sequence>MSLTPAQLRARAESASGALPALLLAAERLAQQVAPGAHGLRRAGPGEDFWQYRPASSGDSARSIDWRRSARSDAQFVRDREAQTAQTAAIWVSGGRGMDFTGAEGRETKLDRARLLAVALAMLLLRGGEKVGLLGEPARTGRLQAERLAESLLAAAPMAQDDAAPPAAALRPQSRVVLISDFLALPDWLPAFLARAAGSGVTGVIIQLLDPDEESFPYEGAAVFRSAGGGLRHESRDAGGLRAAYLDRLAERRAFLAAEAMRAGWQFGHASTAEPPSDRLGWLWRVLGG</sequence>
<dbReference type="STRING" id="336292.SAMN05660710_02544"/>
<gene>
    <name evidence="3" type="ORF">SAMN05660710_02544</name>
</gene>
<dbReference type="RefSeq" id="WP_090745009.1">
    <property type="nucleotide sequence ID" value="NZ_FMVT01000008.1"/>
</dbReference>
<proteinExistence type="predicted"/>
<dbReference type="Proteomes" id="UP000199502">
    <property type="component" value="Unassembled WGS sequence"/>
</dbReference>
<reference evidence="3 4" key="1">
    <citation type="submission" date="2016-10" db="EMBL/GenBank/DDBJ databases">
        <authorList>
            <person name="de Groot N.N."/>
        </authorList>
    </citation>
    <scope>NUCLEOTIDE SEQUENCE [LARGE SCALE GENOMIC DNA]</scope>
    <source>
        <strain evidence="3 4">CGMCC 1.8925</strain>
    </source>
</reference>
<accession>A0A1G5IAN6</accession>
<feature type="region of interest" description="Disordered" evidence="1">
    <location>
        <begin position="37"/>
        <end position="64"/>
    </location>
</feature>
<protein>
    <recommendedName>
        <fullName evidence="2">DUF58 domain-containing protein</fullName>
    </recommendedName>
</protein>
<evidence type="ECO:0000259" key="2">
    <source>
        <dbReference type="Pfam" id="PF01882"/>
    </source>
</evidence>
<feature type="domain" description="DUF58" evidence="2">
    <location>
        <begin position="51"/>
        <end position="251"/>
    </location>
</feature>
<dbReference type="AlphaFoldDB" id="A0A1G5IAN6"/>